<evidence type="ECO:0000256" key="1">
    <source>
        <dbReference type="ARBA" id="ARBA00011738"/>
    </source>
</evidence>
<gene>
    <name evidence="8" type="primary">LOC113693095</name>
</gene>
<keyword evidence="2" id="KW-0017">Alkaloid metabolism</keyword>
<dbReference type="RefSeq" id="XP_071907752.1">
    <property type="nucleotide sequence ID" value="XM_072051651.1"/>
</dbReference>
<evidence type="ECO:0000256" key="6">
    <source>
        <dbReference type="ARBA" id="ARBA00035109"/>
    </source>
</evidence>
<dbReference type="Proteomes" id="UP001652660">
    <property type="component" value="Chromosome 6c"/>
</dbReference>
<dbReference type="GeneID" id="113693095"/>
<evidence type="ECO:0000256" key="2">
    <source>
        <dbReference type="ARBA" id="ARBA00022589"/>
    </source>
</evidence>
<reference evidence="8" key="1">
    <citation type="submission" date="2025-08" db="UniProtKB">
        <authorList>
            <consortium name="RefSeq"/>
        </authorList>
    </citation>
    <scope>IDENTIFICATION</scope>
    <source>
        <tissue evidence="8">Leaves</tissue>
    </source>
</reference>
<proteinExistence type="predicted"/>
<dbReference type="SUPFAM" id="SSF53335">
    <property type="entry name" value="S-adenosyl-L-methionine-dependent methyltransferases"/>
    <property type="match status" value="1"/>
</dbReference>
<keyword evidence="5" id="KW-0949">S-adenosyl-L-methionine</keyword>
<organism evidence="7 8">
    <name type="scientific">Coffea arabica</name>
    <name type="common">Arabian coffee</name>
    <dbReference type="NCBI Taxonomy" id="13443"/>
    <lineage>
        <taxon>Eukaryota</taxon>
        <taxon>Viridiplantae</taxon>
        <taxon>Streptophyta</taxon>
        <taxon>Embryophyta</taxon>
        <taxon>Tracheophyta</taxon>
        <taxon>Spermatophyta</taxon>
        <taxon>Magnoliopsida</taxon>
        <taxon>eudicotyledons</taxon>
        <taxon>Gunneridae</taxon>
        <taxon>Pentapetalae</taxon>
        <taxon>asterids</taxon>
        <taxon>lamiids</taxon>
        <taxon>Gentianales</taxon>
        <taxon>Rubiaceae</taxon>
        <taxon>Ixoroideae</taxon>
        <taxon>Gardenieae complex</taxon>
        <taxon>Bertiereae - Coffeeae clade</taxon>
        <taxon>Coffeeae</taxon>
        <taxon>Coffea</taxon>
    </lineage>
</organism>
<keyword evidence="7" id="KW-1185">Reference proteome</keyword>
<accession>A0ABM4UKF6</accession>
<dbReference type="CDD" id="cd02440">
    <property type="entry name" value="AdoMet_MTases"/>
    <property type="match status" value="1"/>
</dbReference>
<keyword evidence="3" id="KW-0489">Methyltransferase</keyword>
<evidence type="ECO:0000313" key="7">
    <source>
        <dbReference type="Proteomes" id="UP001652660"/>
    </source>
</evidence>
<evidence type="ECO:0000256" key="4">
    <source>
        <dbReference type="ARBA" id="ARBA00022679"/>
    </source>
</evidence>
<comment type="pathway">
    <text evidence="6">Alkaloid biosynthesis; vindoline biosynthesis.</text>
</comment>
<keyword evidence="4" id="KW-0808">Transferase</keyword>
<dbReference type="PANTHER" id="PTHR44068">
    <property type="entry name" value="ZGC:194242"/>
    <property type="match status" value="1"/>
</dbReference>
<evidence type="ECO:0000313" key="8">
    <source>
        <dbReference type="RefSeq" id="XP_071907752.1"/>
    </source>
</evidence>
<dbReference type="InterPro" id="IPR050447">
    <property type="entry name" value="Erg6_SMT_methyltransf"/>
</dbReference>
<comment type="subunit">
    <text evidence="1">Homodimer.</text>
</comment>
<dbReference type="PANTHER" id="PTHR44068:SF11">
    <property type="entry name" value="GERANYL DIPHOSPHATE 2-C-METHYLTRANSFERASE"/>
    <property type="match status" value="1"/>
</dbReference>
<protein>
    <submittedName>
        <fullName evidence="8">Gamma-tocopherol methyltransferase, chloroplastic-like isoform X1</fullName>
    </submittedName>
</protein>
<evidence type="ECO:0000256" key="5">
    <source>
        <dbReference type="ARBA" id="ARBA00022691"/>
    </source>
</evidence>
<dbReference type="Pfam" id="PF02353">
    <property type="entry name" value="CMAS"/>
    <property type="match status" value="1"/>
</dbReference>
<sequence>MEGEKTDTEGKVETEKMNKEFAMTYDVHSKMLEDLVGDHFHLGFYDSSSVIPGSDVNSAQTRMIEAALRFASVSEDPSKKPRNILDVGCGIGGSTRYLASKYGSQCKGITLSPFEAERARVLTAAQGLESQPSRDVKTELFVDGARRLQMGKGNLENNRPSRNWNGKCLKSRIPSDLHVGRKIGKSLGSFLVQIKFQTIDC</sequence>
<dbReference type="Gene3D" id="3.40.50.150">
    <property type="entry name" value="Vaccinia Virus protein VP39"/>
    <property type="match status" value="1"/>
</dbReference>
<name>A0ABM4UKF6_COFAR</name>
<evidence type="ECO:0000256" key="3">
    <source>
        <dbReference type="ARBA" id="ARBA00022603"/>
    </source>
</evidence>
<dbReference type="InterPro" id="IPR029063">
    <property type="entry name" value="SAM-dependent_MTases_sf"/>
</dbReference>